<proteinExistence type="predicted"/>
<dbReference type="PANTHER" id="PTHR36180">
    <property type="entry name" value="DNA-BINDING PROTEIN-RELATED-RELATED"/>
    <property type="match status" value="1"/>
</dbReference>
<keyword evidence="1" id="KW-0175">Coiled coil</keyword>
<name>A0AAX3Y2Q2_9CAUD</name>
<dbReference type="SMART" id="SM01040">
    <property type="entry name" value="Bro-N"/>
    <property type="match status" value="1"/>
</dbReference>
<accession>A0AAX3Y2Q2</accession>
<reference evidence="3" key="1">
    <citation type="journal article" date="2023" name="Front. Cell. Infect. Microbiol.">
        <title>Isolation and in vitro characterization of novel S. epidermidis phages for therapeutic applications.</title>
        <authorList>
            <person name="Strancar V."/>
            <person name="Marusic M."/>
            <person name="Tusar J."/>
            <person name="Pracek N."/>
            <person name="Kolenc M."/>
            <person name="Suster K."/>
            <person name="Horvat S."/>
            <person name="Janez N."/>
            <person name="Peterka M."/>
        </authorList>
    </citation>
    <scope>NUCLEOTIDE SEQUENCE</scope>
</reference>
<protein>
    <recommendedName>
        <fullName evidence="2">Bro-N domain-containing protein</fullName>
    </recommendedName>
</protein>
<feature type="domain" description="Bro-N" evidence="2">
    <location>
        <begin position="1"/>
        <end position="105"/>
    </location>
</feature>
<evidence type="ECO:0000256" key="1">
    <source>
        <dbReference type="SAM" id="Coils"/>
    </source>
</evidence>
<dbReference type="Pfam" id="PF02498">
    <property type="entry name" value="Bro-N"/>
    <property type="match status" value="1"/>
</dbReference>
<organism evidence="3 4">
    <name type="scientific">Staphylococcus phage 80A</name>
    <dbReference type="NCBI Taxonomy" id="3038195"/>
    <lineage>
        <taxon>Viruses</taxon>
        <taxon>Duplodnaviria</taxon>
        <taxon>Heunggongvirae</taxon>
        <taxon>Uroviricota</taxon>
        <taxon>Caudoviricetes</taxon>
        <taxon>Herelleviridae</taxon>
        <taxon>Twortvirinae</taxon>
        <taxon>Sepunavirus</taxon>
    </lineage>
</organism>
<evidence type="ECO:0000313" key="3">
    <source>
        <dbReference type="EMBL" id="WJJ57968.1"/>
    </source>
</evidence>
<dbReference type="InterPro" id="IPR003497">
    <property type="entry name" value="BRO_N_domain"/>
</dbReference>
<evidence type="ECO:0000259" key="2">
    <source>
        <dbReference type="PROSITE" id="PS51750"/>
    </source>
</evidence>
<dbReference type="PANTHER" id="PTHR36180:SF2">
    <property type="entry name" value="BRO FAMILY PROTEIN"/>
    <property type="match status" value="1"/>
</dbReference>
<evidence type="ECO:0000313" key="4">
    <source>
        <dbReference type="Proteomes" id="UP001431528"/>
    </source>
</evidence>
<dbReference type="Proteomes" id="UP001431528">
    <property type="component" value="Segment"/>
</dbReference>
<dbReference type="EMBL" id="OQ448193">
    <property type="protein sequence ID" value="WJJ57968.1"/>
    <property type="molecule type" value="Genomic_DNA"/>
</dbReference>
<sequence length="293" mass="34347">MELIKKFNYEDNKVRVVEKNGEIYFVGKDIANILGYTNSRKALLDHVDEEDKLVSRIVTAGQNRNMIIINESGLYSLIFSSKLDKAKEFKRWVTKEVLPDIRKYGMYIDDSFIKTIIDNPQSAREEMLKYFNESQRLQKVVKDLEQENDMLRELENEVGVLESKVELLSNKPNNSDWKKEANKRVRQLTPKLTSIIYPNFGKAWNEVYREMLYSENINIKSKHTRRLKRMENNNVSQSEINNTTILDTIGTDVEYIDKMFNAISNLEQRNINSENNFNEKPFYDSGNFSGLLI</sequence>
<dbReference type="PROSITE" id="PS51750">
    <property type="entry name" value="BRO_N"/>
    <property type="match status" value="1"/>
</dbReference>
<gene>
    <name evidence="3" type="ORF">80A_00189</name>
</gene>
<feature type="coiled-coil region" evidence="1">
    <location>
        <begin position="127"/>
        <end position="171"/>
    </location>
</feature>